<keyword evidence="4" id="KW-1185">Reference proteome</keyword>
<comment type="caution">
    <text evidence="3">The sequence shown here is derived from an EMBL/GenBank/DDBJ whole genome shotgun (WGS) entry which is preliminary data.</text>
</comment>
<proteinExistence type="predicted"/>
<dbReference type="RefSeq" id="WP_110525805.1">
    <property type="nucleotide sequence ID" value="NZ_QKOE01000010.1"/>
</dbReference>
<keyword evidence="2" id="KW-0812">Transmembrane</keyword>
<gene>
    <name evidence="3" type="ORF">DNK49_14270</name>
</gene>
<protein>
    <submittedName>
        <fullName evidence="3">Uncharacterized protein</fullName>
    </submittedName>
</protein>
<dbReference type="Proteomes" id="UP000248259">
    <property type="component" value="Unassembled WGS sequence"/>
</dbReference>
<keyword evidence="2" id="KW-1133">Transmembrane helix</keyword>
<keyword evidence="2" id="KW-0472">Membrane</keyword>
<dbReference type="EMBL" id="QKOE01000010">
    <property type="protein sequence ID" value="PZA15900.1"/>
    <property type="molecule type" value="Genomic_DNA"/>
</dbReference>
<accession>A0A323UW40</accession>
<dbReference type="AlphaFoldDB" id="A0A323UW40"/>
<evidence type="ECO:0000256" key="1">
    <source>
        <dbReference type="SAM" id="Coils"/>
    </source>
</evidence>
<evidence type="ECO:0000313" key="3">
    <source>
        <dbReference type="EMBL" id="PZA15900.1"/>
    </source>
</evidence>
<sequence length="122" mass="13806">MRWLGGYRPSRLGEDAVSDRDAGVRHKRWLLGGIGVLVLFALAAYGFGMQKASRNLEQQLADNQAESRRAVEELSVARLALDVERATRLELERQLADINDQLKKRKAELEFLKSRGAETVRQ</sequence>
<organism evidence="3 4">
    <name type="scientific">Parazoarcus communis SWub3 = DSM 12120</name>
    <dbReference type="NCBI Taxonomy" id="1121029"/>
    <lineage>
        <taxon>Bacteria</taxon>
        <taxon>Pseudomonadati</taxon>
        <taxon>Pseudomonadota</taxon>
        <taxon>Betaproteobacteria</taxon>
        <taxon>Rhodocyclales</taxon>
        <taxon>Zoogloeaceae</taxon>
        <taxon>Parazoarcus</taxon>
    </lineage>
</organism>
<evidence type="ECO:0000256" key="2">
    <source>
        <dbReference type="SAM" id="Phobius"/>
    </source>
</evidence>
<reference evidence="3 4" key="1">
    <citation type="submission" date="2018-06" db="EMBL/GenBank/DDBJ databases">
        <title>Azoarcus communis strain SWub3 genome.</title>
        <authorList>
            <person name="Zorraquino Salvo V."/>
            <person name="Toubiana D."/>
            <person name="Blumwald E."/>
        </authorList>
    </citation>
    <scope>NUCLEOTIDE SEQUENCE [LARGE SCALE GENOMIC DNA]</scope>
    <source>
        <strain evidence="3 4">SWub3</strain>
    </source>
</reference>
<feature type="coiled-coil region" evidence="1">
    <location>
        <begin position="49"/>
        <end position="115"/>
    </location>
</feature>
<evidence type="ECO:0000313" key="4">
    <source>
        <dbReference type="Proteomes" id="UP000248259"/>
    </source>
</evidence>
<dbReference type="OrthoDB" id="9182671at2"/>
<keyword evidence="1" id="KW-0175">Coiled coil</keyword>
<name>A0A323UW40_9RHOO</name>
<feature type="transmembrane region" description="Helical" evidence="2">
    <location>
        <begin position="29"/>
        <end position="48"/>
    </location>
</feature>